<feature type="compositionally biased region" description="Polar residues" evidence="1">
    <location>
        <begin position="482"/>
        <end position="493"/>
    </location>
</feature>
<reference evidence="2" key="1">
    <citation type="submission" date="2021-06" db="EMBL/GenBank/DDBJ databases">
        <authorList>
            <person name="Hodson N. C."/>
            <person name="Mongue J. A."/>
            <person name="Jaron S. K."/>
        </authorList>
    </citation>
    <scope>NUCLEOTIDE SEQUENCE</scope>
</reference>
<dbReference type="EMBL" id="CAJVCH010564583">
    <property type="protein sequence ID" value="CAG7832352.1"/>
    <property type="molecule type" value="Genomic_DNA"/>
</dbReference>
<sequence>MPFSPVHKSYSPIGAPLSSYLPPGHLNSMLLGRLDFPGSTSSGGVYANRSPLLSLGGYGYSGGYGGSYGSAYSGPPYITSPSKKYGSAGLLPIHEHSSRHTRVSRVPQFNHISSNPITIIKSSNIAQSVPSSKKIAVFNTEDIDVTTPRRSSRDESSDMTIPSGQLEEDKLDEEASTATPGEISRKDQSFGTIRRGRTVIRIQTQHLKENPYLISEERKDRKPKKTTGEKLKEKWAIQSKKKKHSGYRRPSLSDIRAQQAALQREIEERQASLMSQRDALLSANVDNNSSLENNNNNLTKSQEHEEKVFFNNVDKLPRRKSTKKFLIVRQCSKENLVGEPSLPSPEISLHPVALSRSNSNVSAYSIPEESQGNEDEGPVEGVINDGTGDDTAEEVDFWATEGLKSHRSTMIVRSFFRPINHYELPPVDSEVDSITEDEERCDLEIETILKNKNPPKNQREVQVLKELEDIFSKSQIVPDTCLQEESQLDTSATKNEKTVKRGKKNEAVGTSTTKDEKTETTNSNDIIELKTSKIKPKPSNIVVPREDFLQDKTNNKTDGQSKDSSVVENTFTDKDTPAVDSGTIPVTGDTSITATVTLPKATGPLKKFKDRNKGTGTSSEEVTPTSSPNLPGKTPVFKFDSSPSSSPTLKKTFGKDLFPKLKSKSESPQLTKPDFLVKKKQFP</sequence>
<feature type="compositionally biased region" description="Basic and acidic residues" evidence="1">
    <location>
        <begin position="653"/>
        <end position="665"/>
    </location>
</feature>
<protein>
    <submittedName>
        <fullName evidence="2">Uncharacterized protein</fullName>
    </submittedName>
</protein>
<feature type="region of interest" description="Disordered" evidence="1">
    <location>
        <begin position="146"/>
        <end position="190"/>
    </location>
</feature>
<dbReference type="AlphaFoldDB" id="A0A8J2LBE7"/>
<feature type="region of interest" description="Disordered" evidence="1">
    <location>
        <begin position="211"/>
        <end position="254"/>
    </location>
</feature>
<evidence type="ECO:0000313" key="2">
    <source>
        <dbReference type="EMBL" id="CAG7832352.1"/>
    </source>
</evidence>
<comment type="caution">
    <text evidence="2">The sequence shown here is derived from an EMBL/GenBank/DDBJ whole genome shotgun (WGS) entry which is preliminary data.</text>
</comment>
<feature type="region of interest" description="Disordered" evidence="1">
    <location>
        <begin position="482"/>
        <end position="683"/>
    </location>
</feature>
<feature type="compositionally biased region" description="Basic and acidic residues" evidence="1">
    <location>
        <begin position="215"/>
        <end position="235"/>
    </location>
</feature>
<feature type="non-terminal residue" evidence="2">
    <location>
        <position position="683"/>
    </location>
</feature>
<proteinExistence type="predicted"/>
<gene>
    <name evidence="2" type="ORF">AFUS01_LOCUS42039</name>
</gene>
<organism evidence="2 3">
    <name type="scientific">Allacma fusca</name>
    <dbReference type="NCBI Taxonomy" id="39272"/>
    <lineage>
        <taxon>Eukaryota</taxon>
        <taxon>Metazoa</taxon>
        <taxon>Ecdysozoa</taxon>
        <taxon>Arthropoda</taxon>
        <taxon>Hexapoda</taxon>
        <taxon>Collembola</taxon>
        <taxon>Symphypleona</taxon>
        <taxon>Sminthuridae</taxon>
        <taxon>Allacma</taxon>
    </lineage>
</organism>
<dbReference type="Proteomes" id="UP000708208">
    <property type="component" value="Unassembled WGS sequence"/>
</dbReference>
<evidence type="ECO:0000313" key="3">
    <source>
        <dbReference type="Proteomes" id="UP000708208"/>
    </source>
</evidence>
<feature type="compositionally biased region" description="Low complexity" evidence="1">
    <location>
        <begin position="614"/>
        <end position="628"/>
    </location>
</feature>
<keyword evidence="3" id="KW-1185">Reference proteome</keyword>
<name>A0A8J2LBE7_9HEXA</name>
<feature type="compositionally biased region" description="Basic and acidic residues" evidence="1">
    <location>
        <begin position="544"/>
        <end position="561"/>
    </location>
</feature>
<accession>A0A8J2LBE7</accession>
<feature type="region of interest" description="Disordered" evidence="1">
    <location>
        <begin position="360"/>
        <end position="389"/>
    </location>
</feature>
<evidence type="ECO:0000256" key="1">
    <source>
        <dbReference type="SAM" id="MobiDB-lite"/>
    </source>
</evidence>